<dbReference type="OrthoDB" id="676979at2759"/>
<evidence type="ECO:0000256" key="2">
    <source>
        <dbReference type="ARBA" id="ARBA00022840"/>
    </source>
</evidence>
<reference evidence="7 8" key="1">
    <citation type="journal article" date="2010" name="Cell">
        <title>The genome of Naegleria gruberi illuminates early eukaryotic versatility.</title>
        <authorList>
            <person name="Fritz-Laylin L.K."/>
            <person name="Prochnik S.E."/>
            <person name="Ginger M.L."/>
            <person name="Dacks J.B."/>
            <person name="Carpenter M.L."/>
            <person name="Field M.C."/>
            <person name="Kuo A."/>
            <person name="Paredez A."/>
            <person name="Chapman J."/>
            <person name="Pham J."/>
            <person name="Shu S."/>
            <person name="Neupane R."/>
            <person name="Cipriano M."/>
            <person name="Mancuso J."/>
            <person name="Tu H."/>
            <person name="Salamov A."/>
            <person name="Lindquist E."/>
            <person name="Shapiro H."/>
            <person name="Lucas S."/>
            <person name="Grigoriev I.V."/>
            <person name="Cande W.Z."/>
            <person name="Fulton C."/>
            <person name="Rokhsar D.S."/>
            <person name="Dawson S.C."/>
        </authorList>
    </citation>
    <scope>NUCLEOTIDE SEQUENCE [LARGE SCALE GENOMIC DNA]</scope>
    <source>
        <strain evidence="7 8">NEG-M</strain>
    </source>
</reference>
<dbReference type="VEuPathDB" id="AmoebaDB:NAEGRDRAFT_80536"/>
<dbReference type="PROSITE" id="PS50011">
    <property type="entry name" value="PROTEIN_KINASE_DOM"/>
    <property type="match status" value="1"/>
</dbReference>
<sequence>MTRLIHQPALTWRFQHLLLLLLLLSFILLAHQQAEEEFLDIFLEYRNGKDSPSCSSLLHPCRSIDYALDLLSSSNNTNIRINLLDDYVPCDWKFKNSNITKLLISSSNKRSFSCSIGVEATIVPFVRFQNLNLRLSGVFKGSELEVVDCLLYYFYAIYNGSLTLDNVTVGSEFILNALQQSTVLTSSETIEKWGTKIHINSGAIEKREGKILIRNSRFMGVAMSALYYWDGNLQIENCSFDYSLIQFESGQIYATGNNDLGRPDFVVSRSNFSKSSFQFVEAKSVTISNSLFTNNLPTHIGKVFATFNAKTEYPALYLSSLSILNVKIDESKFTGCDIVGALYLEGVGIYANIQNTIFSGNSNRRGGSAITVKDIYKLHVRATLFENNNQLFESNNLKPDEGVGGGSIFQYQSMLQMFENNTAVYGGAYAAIDSLYTTNIKLEYSYFNWNKASKYGGAIFTLKSSLFLGLESSVSENYASILGGGLYTIGTRSTTTGNAYSNNYCGNGTLSNYASFPEFISLTIPEKQLNYTNHMGNTSIPQFEISFGEKVTLNIDIFDQIIDPTVNSLTEYDIEVFVSNSNHVVEFQKISSNVLNGILYSRSEKELSDRNSTLTFTIKTTLFTKESYSSSISIPIRATRCRPWFSLQREQKIVKGDFAYSCQFNTPLIIPFIFIAFFIISCLACIVITFGCVKFQGMRSKIKILHKKEQAEVELTQKLLDLQSLYASELESKHSIKNWLIKLEDIKVIKKIGEGGMGVVYLAYWKNVEVALKSIKIDDDEMDTTEFEHESSMLSSMRHPNIVNFYGVVLSEQSKFMVTEYMNGGCLEKLIYECKMKKKHLTLKQKISILIGISNGMSYLHGGKDNCMIIHRDLKPGNILLSNDLSPKVCDFGLSKLSNESSNTTKTGHVGTLLFMSPEILLGKHYNEKSDVYSFAIIMWQLMFDENLLFQHNYGTNQKFSTIMSKQEIDTFAQLANQTSLLLVPKLISEGLRLPLPTLPINSHSQIMKMWIREYFVMDDLKYSNQNMRMSIAQVDPFDKYLTALNSVFSLISSSWREDFEKRPSFTNLAEELLEIRNKLD</sequence>
<dbReference type="GeneID" id="8851602"/>
<name>D2VMG6_NAEGR</name>
<evidence type="ECO:0000256" key="1">
    <source>
        <dbReference type="ARBA" id="ARBA00022741"/>
    </source>
</evidence>
<keyword evidence="1 3" id="KW-0547">Nucleotide-binding</keyword>
<feature type="transmembrane region" description="Helical" evidence="4">
    <location>
        <begin position="668"/>
        <end position="693"/>
    </location>
</feature>
<feature type="domain" description="Protein kinase" evidence="6">
    <location>
        <begin position="746"/>
        <end position="1074"/>
    </location>
</feature>
<proteinExistence type="predicted"/>
<evidence type="ECO:0000256" key="4">
    <source>
        <dbReference type="SAM" id="Phobius"/>
    </source>
</evidence>
<feature type="chain" id="PRO_5003037685" evidence="5">
    <location>
        <begin position="35"/>
        <end position="1081"/>
    </location>
</feature>
<evidence type="ECO:0000313" key="8">
    <source>
        <dbReference type="Proteomes" id="UP000006671"/>
    </source>
</evidence>
<dbReference type="SUPFAM" id="SSF51126">
    <property type="entry name" value="Pectin lyase-like"/>
    <property type="match status" value="1"/>
</dbReference>
<evidence type="ECO:0000313" key="7">
    <source>
        <dbReference type="EMBL" id="EFC41988.1"/>
    </source>
</evidence>
<dbReference type="eggNOG" id="KOG0192">
    <property type="taxonomic scope" value="Eukaryota"/>
</dbReference>
<dbReference type="InterPro" id="IPR008271">
    <property type="entry name" value="Ser/Thr_kinase_AS"/>
</dbReference>
<dbReference type="GO" id="GO:0005524">
    <property type="term" value="F:ATP binding"/>
    <property type="evidence" value="ECO:0007669"/>
    <property type="project" value="UniProtKB-UniRule"/>
</dbReference>
<keyword evidence="4" id="KW-1133">Transmembrane helix</keyword>
<dbReference type="KEGG" id="ngr:NAEGRDRAFT_80536"/>
<organism evidence="8">
    <name type="scientific">Naegleria gruberi</name>
    <name type="common">Amoeba</name>
    <dbReference type="NCBI Taxonomy" id="5762"/>
    <lineage>
        <taxon>Eukaryota</taxon>
        <taxon>Discoba</taxon>
        <taxon>Heterolobosea</taxon>
        <taxon>Tetramitia</taxon>
        <taxon>Eutetramitia</taxon>
        <taxon>Vahlkampfiidae</taxon>
        <taxon>Naegleria</taxon>
    </lineage>
</organism>
<dbReference type="Gene3D" id="3.30.200.20">
    <property type="entry name" value="Phosphorylase Kinase, domain 1"/>
    <property type="match status" value="1"/>
</dbReference>
<evidence type="ECO:0000259" key="6">
    <source>
        <dbReference type="PROSITE" id="PS50011"/>
    </source>
</evidence>
<evidence type="ECO:0000256" key="3">
    <source>
        <dbReference type="PROSITE-ProRule" id="PRU10141"/>
    </source>
</evidence>
<dbReference type="InParanoid" id="D2VMG6"/>
<dbReference type="RefSeq" id="XP_002674732.1">
    <property type="nucleotide sequence ID" value="XM_002674686.1"/>
</dbReference>
<dbReference type="InterPro" id="IPR000719">
    <property type="entry name" value="Prot_kinase_dom"/>
</dbReference>
<dbReference type="InterPro" id="IPR017441">
    <property type="entry name" value="Protein_kinase_ATP_BS"/>
</dbReference>
<dbReference type="InterPro" id="IPR051681">
    <property type="entry name" value="Ser/Thr_Kinases-Pseudokinases"/>
</dbReference>
<dbReference type="Pfam" id="PF00069">
    <property type="entry name" value="Pkinase"/>
    <property type="match status" value="1"/>
</dbReference>
<dbReference type="PROSITE" id="PS00107">
    <property type="entry name" value="PROTEIN_KINASE_ATP"/>
    <property type="match status" value="1"/>
</dbReference>
<dbReference type="PANTHER" id="PTHR44329">
    <property type="entry name" value="SERINE/THREONINE-PROTEIN KINASE TNNI3K-RELATED"/>
    <property type="match status" value="1"/>
</dbReference>
<feature type="binding site" evidence="3">
    <location>
        <position position="773"/>
    </location>
    <ligand>
        <name>ATP</name>
        <dbReference type="ChEBI" id="CHEBI:30616"/>
    </ligand>
</feature>
<keyword evidence="5" id="KW-0732">Signal</keyword>
<dbReference type="GO" id="GO:0004674">
    <property type="term" value="F:protein serine/threonine kinase activity"/>
    <property type="evidence" value="ECO:0007669"/>
    <property type="project" value="TreeGrafter"/>
</dbReference>
<keyword evidence="8" id="KW-1185">Reference proteome</keyword>
<dbReference type="Proteomes" id="UP000006671">
    <property type="component" value="Unassembled WGS sequence"/>
</dbReference>
<dbReference type="InterPro" id="IPR011009">
    <property type="entry name" value="Kinase-like_dom_sf"/>
</dbReference>
<keyword evidence="4" id="KW-0472">Membrane</keyword>
<dbReference type="EMBL" id="GG738882">
    <property type="protein sequence ID" value="EFC41988.1"/>
    <property type="molecule type" value="Genomic_DNA"/>
</dbReference>
<evidence type="ECO:0000256" key="5">
    <source>
        <dbReference type="SAM" id="SignalP"/>
    </source>
</evidence>
<protein>
    <submittedName>
        <fullName evidence="7">Uncharacterized protein FM172</fullName>
    </submittedName>
</protein>
<dbReference type="SUPFAM" id="SSF56112">
    <property type="entry name" value="Protein kinase-like (PK-like)"/>
    <property type="match status" value="1"/>
</dbReference>
<gene>
    <name evidence="7" type="primary">FM172</name>
    <name evidence="7" type="ORF">NAEGRDRAFT_80536</name>
</gene>
<keyword evidence="4" id="KW-0812">Transmembrane</keyword>
<keyword evidence="2 3" id="KW-0067">ATP-binding</keyword>
<accession>D2VMG6</accession>
<feature type="signal peptide" evidence="5">
    <location>
        <begin position="1"/>
        <end position="34"/>
    </location>
</feature>
<dbReference type="SMART" id="SM00220">
    <property type="entry name" value="S_TKc"/>
    <property type="match status" value="1"/>
</dbReference>
<dbReference type="AlphaFoldDB" id="D2VMG6"/>
<dbReference type="Gene3D" id="1.10.510.10">
    <property type="entry name" value="Transferase(Phosphotransferase) domain 1"/>
    <property type="match status" value="1"/>
</dbReference>
<dbReference type="InterPro" id="IPR011050">
    <property type="entry name" value="Pectin_lyase_fold/virulence"/>
</dbReference>
<dbReference type="OMA" id="HAKESMI"/>
<dbReference type="STRING" id="5762.D2VMG6"/>
<dbReference type="PROSITE" id="PS00108">
    <property type="entry name" value="PROTEIN_KINASE_ST"/>
    <property type="match status" value="1"/>
</dbReference>